<keyword evidence="3" id="KW-1185">Reference proteome</keyword>
<reference evidence="2 3" key="1">
    <citation type="journal article" date="2020" name="Genomics">
        <title>Complete, high-quality genomes from long-read metagenomic sequencing of two wolf lichen thalli reveals enigmatic genome architecture.</title>
        <authorList>
            <person name="McKenzie S.K."/>
            <person name="Walston R.F."/>
            <person name="Allen J.L."/>
        </authorList>
    </citation>
    <scope>NUCLEOTIDE SEQUENCE [LARGE SCALE GENOMIC DNA]</scope>
    <source>
        <strain evidence="2">WasteWater2</strain>
    </source>
</reference>
<name>A0A8H6FR03_9LECA</name>
<feature type="region of interest" description="Disordered" evidence="1">
    <location>
        <begin position="46"/>
        <end position="87"/>
    </location>
</feature>
<proteinExistence type="predicted"/>
<dbReference type="EMBL" id="JACCJC010000041">
    <property type="protein sequence ID" value="KAF6233084.1"/>
    <property type="molecule type" value="Genomic_DNA"/>
</dbReference>
<dbReference type="AlphaFoldDB" id="A0A8H6FR03"/>
<sequence>MEQSDSHLTAKQFIPPSVPAAHLTADNDAAARQLVLATGYELADYSGGNQGICAEADNTEEGEEEEGDEIEIKMEEDVDEKGRSRRG</sequence>
<feature type="compositionally biased region" description="Acidic residues" evidence="1">
    <location>
        <begin position="57"/>
        <end position="69"/>
    </location>
</feature>
<comment type="caution">
    <text evidence="2">The sequence shown here is derived from an EMBL/GenBank/DDBJ whole genome shotgun (WGS) entry which is preliminary data.</text>
</comment>
<evidence type="ECO:0000313" key="2">
    <source>
        <dbReference type="EMBL" id="KAF6233084.1"/>
    </source>
</evidence>
<organism evidence="2 3">
    <name type="scientific">Letharia columbiana</name>
    <dbReference type="NCBI Taxonomy" id="112416"/>
    <lineage>
        <taxon>Eukaryota</taxon>
        <taxon>Fungi</taxon>
        <taxon>Dikarya</taxon>
        <taxon>Ascomycota</taxon>
        <taxon>Pezizomycotina</taxon>
        <taxon>Lecanoromycetes</taxon>
        <taxon>OSLEUM clade</taxon>
        <taxon>Lecanoromycetidae</taxon>
        <taxon>Lecanorales</taxon>
        <taxon>Lecanorineae</taxon>
        <taxon>Parmeliaceae</taxon>
        <taxon>Letharia</taxon>
    </lineage>
</organism>
<dbReference type="RefSeq" id="XP_037162506.1">
    <property type="nucleotide sequence ID" value="XM_037310524.1"/>
</dbReference>
<dbReference type="GeneID" id="59290282"/>
<gene>
    <name evidence="2" type="ORF">HO173_008628</name>
</gene>
<protein>
    <submittedName>
        <fullName evidence="2">Uncharacterized protein</fullName>
    </submittedName>
</protein>
<evidence type="ECO:0000256" key="1">
    <source>
        <dbReference type="SAM" id="MobiDB-lite"/>
    </source>
</evidence>
<dbReference type="Proteomes" id="UP000578531">
    <property type="component" value="Unassembled WGS sequence"/>
</dbReference>
<accession>A0A8H6FR03</accession>
<evidence type="ECO:0000313" key="3">
    <source>
        <dbReference type="Proteomes" id="UP000578531"/>
    </source>
</evidence>